<organism evidence="2 3">
    <name type="scientific">Roseibium polysiphoniae</name>
    <dbReference type="NCBI Taxonomy" id="2571221"/>
    <lineage>
        <taxon>Bacteria</taxon>
        <taxon>Pseudomonadati</taxon>
        <taxon>Pseudomonadota</taxon>
        <taxon>Alphaproteobacteria</taxon>
        <taxon>Hyphomicrobiales</taxon>
        <taxon>Stappiaceae</taxon>
        <taxon>Roseibium</taxon>
    </lineage>
</organism>
<keyword evidence="1" id="KW-1133">Transmembrane helix</keyword>
<name>A0A944CDF2_9HYPH</name>
<reference evidence="2" key="2">
    <citation type="journal article" date="2021" name="Microorganisms">
        <title>Bacterial Dimethylsulfoniopropionate Biosynthesis in the East China Sea.</title>
        <authorList>
            <person name="Liu J."/>
            <person name="Zhang Y."/>
            <person name="Liu J."/>
            <person name="Zhong H."/>
            <person name="Williams B.T."/>
            <person name="Zheng Y."/>
            <person name="Curson A.R.J."/>
            <person name="Sun C."/>
            <person name="Sun H."/>
            <person name="Song D."/>
            <person name="Wagner Mackenzie B."/>
            <person name="Bermejo Martinez A."/>
            <person name="Todd J.D."/>
            <person name="Zhang X.H."/>
        </authorList>
    </citation>
    <scope>NUCLEOTIDE SEQUENCE</scope>
    <source>
        <strain evidence="2">AESS21</strain>
    </source>
</reference>
<protein>
    <submittedName>
        <fullName evidence="2">Uncharacterized protein</fullName>
    </submittedName>
</protein>
<proteinExistence type="predicted"/>
<gene>
    <name evidence="2" type="ORF">DYI23_09685</name>
</gene>
<feature type="transmembrane region" description="Helical" evidence="1">
    <location>
        <begin position="29"/>
        <end position="52"/>
    </location>
</feature>
<evidence type="ECO:0000313" key="2">
    <source>
        <dbReference type="EMBL" id="MBS8260487.1"/>
    </source>
</evidence>
<dbReference type="EMBL" id="QTKU01000002">
    <property type="protein sequence ID" value="MBS8260487.1"/>
    <property type="molecule type" value="Genomic_DNA"/>
</dbReference>
<comment type="caution">
    <text evidence="2">The sequence shown here is derived from an EMBL/GenBank/DDBJ whole genome shotgun (WGS) entry which is preliminary data.</text>
</comment>
<keyword evidence="1" id="KW-0812">Transmembrane</keyword>
<keyword evidence="1" id="KW-0472">Membrane</keyword>
<accession>A0A944CDF2</accession>
<dbReference type="AlphaFoldDB" id="A0A944CDF2"/>
<dbReference type="Proteomes" id="UP000705379">
    <property type="component" value="Unassembled WGS sequence"/>
</dbReference>
<evidence type="ECO:0000313" key="3">
    <source>
        <dbReference type="Proteomes" id="UP000705379"/>
    </source>
</evidence>
<reference evidence="2" key="1">
    <citation type="submission" date="2018-08" db="EMBL/GenBank/DDBJ databases">
        <authorList>
            <person name="Jin W."/>
            <person name="Wang H."/>
            <person name="Yang Y."/>
            <person name="Li M."/>
            <person name="Liu J."/>
        </authorList>
    </citation>
    <scope>NUCLEOTIDE SEQUENCE</scope>
    <source>
        <strain evidence="2">AESS21</strain>
    </source>
</reference>
<evidence type="ECO:0000256" key="1">
    <source>
        <dbReference type="SAM" id="Phobius"/>
    </source>
</evidence>
<sequence length="152" mass="16151">MTWTGGNADATDAILQSFFLIFPEADLRILSTLCPLALVALMLALAGPAGAYQQFTTYRIAGKDIVSVTVGEQQVEDPASLILKLAPSAGEASEITIFSDGDLDECQTNLGYIIGSKTDYVEIVVDDTARTMNGVMVIQCATFFGLFGDGLE</sequence>